<dbReference type="HAMAP" id="MF_00216">
    <property type="entry name" value="aIF_1A"/>
    <property type="match status" value="1"/>
</dbReference>
<reference evidence="10" key="1">
    <citation type="journal article" date="2020" name="mSystems">
        <title>Genome- and Community-Level Interaction Insights into Carbon Utilization and Element Cycling Functions of Hydrothermarchaeota in Hydrothermal Sediment.</title>
        <authorList>
            <person name="Zhou Z."/>
            <person name="Liu Y."/>
            <person name="Xu W."/>
            <person name="Pan J."/>
            <person name="Luo Z.H."/>
            <person name="Li M."/>
        </authorList>
    </citation>
    <scope>NUCLEOTIDE SEQUENCE</scope>
    <source>
        <strain evidence="10">SpSt-649</strain>
    </source>
</reference>
<dbReference type="InterPro" id="IPR006196">
    <property type="entry name" value="RNA-binding_domain_S1_IF1"/>
</dbReference>
<dbReference type="InterPro" id="IPR012340">
    <property type="entry name" value="NA-bd_OB-fold"/>
</dbReference>
<dbReference type="Gene3D" id="2.40.50.140">
    <property type="entry name" value="Nucleic acid-binding proteins"/>
    <property type="match status" value="1"/>
</dbReference>
<dbReference type="NCBIfam" id="NF003085">
    <property type="entry name" value="PRK04012.1-5"/>
    <property type="match status" value="1"/>
</dbReference>
<proteinExistence type="inferred from homology"/>
<dbReference type="GO" id="GO:0003723">
    <property type="term" value="F:RNA binding"/>
    <property type="evidence" value="ECO:0007669"/>
    <property type="project" value="InterPro"/>
</dbReference>
<dbReference type="PROSITE" id="PS01262">
    <property type="entry name" value="IF1A"/>
    <property type="match status" value="1"/>
</dbReference>
<dbReference type="Pfam" id="PF01176">
    <property type="entry name" value="eIF-1a"/>
    <property type="match status" value="1"/>
</dbReference>
<dbReference type="NCBIfam" id="NF003084">
    <property type="entry name" value="PRK04012.1-3"/>
    <property type="match status" value="1"/>
</dbReference>
<keyword evidence="3 5" id="KW-0648">Protein biosynthesis</keyword>
<evidence type="ECO:0000256" key="6">
    <source>
        <dbReference type="RuleBase" id="RU004364"/>
    </source>
</evidence>
<evidence type="ECO:0000256" key="5">
    <source>
        <dbReference type="HAMAP-Rule" id="MF_00216"/>
    </source>
</evidence>
<sequence length="106" mass="12135">MSKPSGESEAPEELPLPDGQTTMLGIVQQLLGYDRVRVLCSDGKIRLCRIPGKMKKRVWVRIGDVVLVAPWDFNPERGDIIYRYMPGEVQRLERKGLLEDLKKLLE</sequence>
<keyword evidence="2 5" id="KW-0396">Initiation factor</keyword>
<name>A0A7C4H046_THEPE</name>
<dbReference type="InterPro" id="IPR001253">
    <property type="entry name" value="TIF_eIF-1A"/>
</dbReference>
<evidence type="ECO:0000256" key="1">
    <source>
        <dbReference type="ARBA" id="ARBA00007392"/>
    </source>
</evidence>
<dbReference type="SUPFAM" id="SSF50249">
    <property type="entry name" value="Nucleic acid-binding proteins"/>
    <property type="match status" value="1"/>
</dbReference>
<evidence type="ECO:0000313" key="10">
    <source>
        <dbReference type="EMBL" id="HGM46379.1"/>
    </source>
</evidence>
<dbReference type="CDD" id="cd05793">
    <property type="entry name" value="S1_IF1A"/>
    <property type="match status" value="1"/>
</dbReference>
<feature type="domain" description="S1-like" evidence="9">
    <location>
        <begin position="12"/>
        <end position="85"/>
    </location>
</feature>
<gene>
    <name evidence="5" type="primary">eif1a</name>
    <name evidence="10" type="ORF">ENU21_01320</name>
</gene>
<accession>A0A7C4H046</accession>
<protein>
    <recommendedName>
        <fullName evidence="5">Translation initiation factor 1A</fullName>
        <shortName evidence="5">aIF-1A</shortName>
    </recommendedName>
</protein>
<feature type="region of interest" description="Disordered" evidence="8">
    <location>
        <begin position="1"/>
        <end position="20"/>
    </location>
</feature>
<evidence type="ECO:0000259" key="9">
    <source>
        <dbReference type="PROSITE" id="PS50832"/>
    </source>
</evidence>
<dbReference type="SMART" id="SM00652">
    <property type="entry name" value="eIF1a"/>
    <property type="match status" value="1"/>
</dbReference>
<comment type="caution">
    <text evidence="10">The sequence shown here is derived from an EMBL/GenBank/DDBJ whole genome shotgun (WGS) entry which is preliminary data.</text>
</comment>
<organism evidence="10">
    <name type="scientific">Thermofilum pendens</name>
    <dbReference type="NCBI Taxonomy" id="2269"/>
    <lineage>
        <taxon>Archaea</taxon>
        <taxon>Thermoproteota</taxon>
        <taxon>Thermoprotei</taxon>
        <taxon>Thermofilales</taxon>
        <taxon>Thermofilaceae</taxon>
        <taxon>Thermofilum</taxon>
    </lineage>
</organism>
<comment type="similarity">
    <text evidence="1 5 6">Belongs to the eIF-1A family.</text>
</comment>
<evidence type="ECO:0000256" key="7">
    <source>
        <dbReference type="RuleBase" id="RU004365"/>
    </source>
</evidence>
<dbReference type="NCBIfam" id="NF003082">
    <property type="entry name" value="PRK04012.1-1"/>
    <property type="match status" value="1"/>
</dbReference>
<dbReference type="PANTHER" id="PTHR21668">
    <property type="entry name" value="EIF-1A"/>
    <property type="match status" value="1"/>
</dbReference>
<dbReference type="EMBL" id="DTBQ01000037">
    <property type="protein sequence ID" value="HGM46379.1"/>
    <property type="molecule type" value="Genomic_DNA"/>
</dbReference>
<dbReference type="NCBIfam" id="TIGR00523">
    <property type="entry name" value="eIF-1A"/>
    <property type="match status" value="1"/>
</dbReference>
<evidence type="ECO:0000256" key="8">
    <source>
        <dbReference type="SAM" id="MobiDB-lite"/>
    </source>
</evidence>
<dbReference type="InterPro" id="IPR018104">
    <property type="entry name" value="TIF_eIF-1A_CS"/>
</dbReference>
<evidence type="ECO:0000256" key="2">
    <source>
        <dbReference type="ARBA" id="ARBA00022540"/>
    </source>
</evidence>
<dbReference type="GO" id="GO:0003743">
    <property type="term" value="F:translation initiation factor activity"/>
    <property type="evidence" value="ECO:0007669"/>
    <property type="project" value="UniProtKB-UniRule"/>
</dbReference>
<dbReference type="PROSITE" id="PS50832">
    <property type="entry name" value="S1_IF1_TYPE"/>
    <property type="match status" value="1"/>
</dbReference>
<dbReference type="AlphaFoldDB" id="A0A7C4H046"/>
<comment type="function">
    <text evidence="4 5 7">Seems to be required for maximal rate of protein biosynthesis. Enhances ribosome dissociation into subunits and stabilizes the binding of the initiator Met-tRNA(I) to 40 S ribosomal subunits.</text>
</comment>
<evidence type="ECO:0000256" key="4">
    <source>
        <dbReference type="ARBA" id="ARBA00025502"/>
    </source>
</evidence>
<evidence type="ECO:0000256" key="3">
    <source>
        <dbReference type="ARBA" id="ARBA00022917"/>
    </source>
</evidence>